<accession>A0ACC3CDB2</accession>
<protein>
    <submittedName>
        <fullName evidence="1">Uncharacterized protein</fullName>
    </submittedName>
</protein>
<keyword evidence="2" id="KW-1185">Reference proteome</keyword>
<name>A0ACC3CDB2_PYRYE</name>
<proteinExistence type="predicted"/>
<gene>
    <name evidence="1" type="ORF">I4F81_010436</name>
</gene>
<dbReference type="EMBL" id="CM020620">
    <property type="protein sequence ID" value="KAK1867939.1"/>
    <property type="molecule type" value="Genomic_DNA"/>
</dbReference>
<evidence type="ECO:0000313" key="2">
    <source>
        <dbReference type="Proteomes" id="UP000798662"/>
    </source>
</evidence>
<dbReference type="Proteomes" id="UP000798662">
    <property type="component" value="Chromosome 3"/>
</dbReference>
<comment type="caution">
    <text evidence="1">The sequence shown here is derived from an EMBL/GenBank/DDBJ whole genome shotgun (WGS) entry which is preliminary data.</text>
</comment>
<sequence length="684" mass="67902">MASPSDLAHTLPVVERAAVAGAPPPPPSSPPLPPPQPPSPKPGETCTAAGAPGAACAVANDNGGRQAGGAAAADHCRAGDGSPGADTAVAPRRATAAALTTGTAPSVDIVDFPRPDRDATQLLDAATAPLPGGAAAPSPNGPASPAADSAAPPAAPHAAPRAAPRAADKAAEPASNGASPSATDRPADVAAIGAATGGVTISSAPLLSKENPSSTNASASLLSDGDAPLPLDPAAPPADPPPPLPPLPVIPYGRPAAGTIKLSSWNINGFKARAKEVLAYVARERPDVLLLQETKLQRPHAPSRHFYLPAYHRAWSFSTAKAGYSGVAIFSLVAPLSVTRGFAATAGGRTDADHPAHGRLLTAEFADVYVVNTYVPNAGEGLVALPYRTGVWDADLAAHLHALAARGKPVLWGGDLNVAAAQVDVAGGIDGRKAAGSPGLTDAERSNFGALLGCTCVADALDGDAQGRGAPGGVRVSAAATAATSEGDPLAPSGAGGGTPAAPAAATATSNGGDVGAGMTGGGGDAAGAGADTASPAENVRDVPADAQPMPPSPSVAAAAYADKPPDKAAMEASADNTPPPRLPAKRRRPAVTGNAVVADPPPPTAPHRHCLVDTLRHLYGPVPAVYSFWSMRTAGREVNRGWRIDYWVASGTLLSRLEAAFVRAEVGTSDHCPVGVVLRGVRL</sequence>
<evidence type="ECO:0000313" key="1">
    <source>
        <dbReference type="EMBL" id="KAK1867939.1"/>
    </source>
</evidence>
<organism evidence="1 2">
    <name type="scientific">Pyropia yezoensis</name>
    <name type="common">Susabi-nori</name>
    <name type="synonym">Porphyra yezoensis</name>
    <dbReference type="NCBI Taxonomy" id="2788"/>
    <lineage>
        <taxon>Eukaryota</taxon>
        <taxon>Rhodophyta</taxon>
        <taxon>Bangiophyceae</taxon>
        <taxon>Bangiales</taxon>
        <taxon>Bangiaceae</taxon>
        <taxon>Pyropia</taxon>
    </lineage>
</organism>
<reference evidence="1" key="1">
    <citation type="submission" date="2019-11" db="EMBL/GenBank/DDBJ databases">
        <title>Nori genome reveals adaptations in red seaweeds to the harsh intertidal environment.</title>
        <authorList>
            <person name="Wang D."/>
            <person name="Mao Y."/>
        </authorList>
    </citation>
    <scope>NUCLEOTIDE SEQUENCE</scope>
    <source>
        <tissue evidence="1">Gametophyte</tissue>
    </source>
</reference>